<dbReference type="EMBL" id="JBAKAX010000268">
    <property type="protein sequence ID" value="MEL0606597.1"/>
    <property type="molecule type" value="Genomic_DNA"/>
</dbReference>
<comment type="caution">
    <text evidence="1">The sequence shown here is derived from an EMBL/GenBank/DDBJ whole genome shotgun (WGS) entry which is preliminary data.</text>
</comment>
<reference evidence="1" key="1">
    <citation type="submission" date="2024-02" db="EMBL/GenBank/DDBJ databases">
        <title>Bacteria isolated from the canopy kelp, Nereocystis luetkeana.</title>
        <authorList>
            <person name="Pfister C.A."/>
            <person name="Younker I.T."/>
            <person name="Light S.H."/>
        </authorList>
    </citation>
    <scope>NUCLEOTIDE SEQUENCE</scope>
    <source>
        <strain evidence="1">TN.2.01</strain>
    </source>
</reference>
<feature type="non-terminal residue" evidence="1">
    <location>
        <position position="72"/>
    </location>
</feature>
<sequence>IIEPNVRGKVYVLSYELMDESLYYQFLLNVLEVYGYSAVEIDNGIIKIEKSSEDKKSNVTLYTENSPASVDM</sequence>
<gene>
    <name evidence="1" type="ORF">V6250_20955</name>
</gene>
<proteinExistence type="predicted"/>
<dbReference type="Proteomes" id="UP001374952">
    <property type="component" value="Unassembled WGS sequence"/>
</dbReference>
<evidence type="ECO:0000313" key="1">
    <source>
        <dbReference type="EMBL" id="MEL0606597.1"/>
    </source>
</evidence>
<organism evidence="1 2">
    <name type="scientific">Pseudoalteromonas undina</name>
    <dbReference type="NCBI Taxonomy" id="43660"/>
    <lineage>
        <taxon>Bacteria</taxon>
        <taxon>Pseudomonadati</taxon>
        <taxon>Pseudomonadota</taxon>
        <taxon>Gammaproteobacteria</taxon>
        <taxon>Alteromonadales</taxon>
        <taxon>Pseudoalteromonadaceae</taxon>
        <taxon>Pseudoalteromonas</taxon>
    </lineage>
</organism>
<evidence type="ECO:0000313" key="2">
    <source>
        <dbReference type="Proteomes" id="UP001374952"/>
    </source>
</evidence>
<accession>A0ACC6R9M6</accession>
<feature type="non-terminal residue" evidence="1">
    <location>
        <position position="1"/>
    </location>
</feature>
<protein>
    <submittedName>
        <fullName evidence="1">Type II secretion system protein GspD</fullName>
    </submittedName>
</protein>
<keyword evidence="2" id="KW-1185">Reference proteome</keyword>
<name>A0ACC6R9M6_9GAMM</name>